<dbReference type="Proteomes" id="UP001156140">
    <property type="component" value="Unassembled WGS sequence"/>
</dbReference>
<sequence length="328" mass="33911">MHKLSFGALAGAALVLSTVGSAFAHAGISPATAANNATVKAVVTIPHGCDGAATDTVSIKLPEGFVNAKPMAKAGWQIAITKGDYSKAYDNHGTPVTSGALEITWSGGSLPDDQFDEFTIQGQFQGFDAESPALFITTQKCGATEVTWNEIAGPGQNPHTLEHPAPTITVTPAAAGGEHDHMNMGGMDMSAPVTVGNLELTEPFARATLPNQPVGGGYVTITNKGSEADRLVSASSPAAGSVQVHEMKMEGDVMKMRELPDGVEIPAGQSVALSPGGLHLMFMKLNGAFKEGDEVPVTLTFEKAGPVEIKLPVMAASADAPAHDHMKM</sequence>
<evidence type="ECO:0000259" key="2">
    <source>
        <dbReference type="Pfam" id="PF07987"/>
    </source>
</evidence>
<accession>A0AA41QRI1</accession>
<dbReference type="AlphaFoldDB" id="A0AA41QRI1"/>
<name>A0AA41QRI1_9HYPH</name>
<proteinExistence type="predicted"/>
<dbReference type="RefSeq" id="WP_281737270.1">
    <property type="nucleotide sequence ID" value="NZ_JAKETQ010000005.1"/>
</dbReference>
<dbReference type="Pfam" id="PF04314">
    <property type="entry name" value="PCuAC"/>
    <property type="match status" value="1"/>
</dbReference>
<organism evidence="3 4">
    <name type="scientific">Paradevosia shaoguanensis</name>
    <dbReference type="NCBI Taxonomy" id="1335043"/>
    <lineage>
        <taxon>Bacteria</taxon>
        <taxon>Pseudomonadati</taxon>
        <taxon>Pseudomonadota</taxon>
        <taxon>Alphaproteobacteria</taxon>
        <taxon>Hyphomicrobiales</taxon>
        <taxon>Devosiaceae</taxon>
        <taxon>Paradevosia</taxon>
    </lineage>
</organism>
<dbReference type="Gene3D" id="2.60.40.1890">
    <property type="entry name" value="PCu(A)C copper chaperone"/>
    <property type="match status" value="1"/>
</dbReference>
<evidence type="ECO:0000313" key="4">
    <source>
        <dbReference type="Proteomes" id="UP001156140"/>
    </source>
</evidence>
<feature type="signal peptide" evidence="1">
    <location>
        <begin position="1"/>
        <end position="24"/>
    </location>
</feature>
<dbReference type="InterPro" id="IPR007410">
    <property type="entry name" value="LpqE-like"/>
</dbReference>
<dbReference type="SUPFAM" id="SSF110087">
    <property type="entry name" value="DR1885-like metal-binding protein"/>
    <property type="match status" value="1"/>
</dbReference>
<dbReference type="InterPro" id="IPR012533">
    <property type="entry name" value="YcnI-copper_dom"/>
</dbReference>
<dbReference type="PIRSF" id="PIRSF037139">
    <property type="entry name" value="UCP037139"/>
    <property type="match status" value="1"/>
</dbReference>
<dbReference type="PANTHER" id="PTHR36302:SF1">
    <property type="entry name" value="COPPER CHAPERONE PCU(A)C"/>
    <property type="match status" value="1"/>
</dbReference>
<evidence type="ECO:0000256" key="1">
    <source>
        <dbReference type="SAM" id="SignalP"/>
    </source>
</evidence>
<protein>
    <submittedName>
        <fullName evidence="3">Copper chaperone PCu(A)C</fullName>
    </submittedName>
</protein>
<dbReference type="Gene3D" id="2.60.40.2230">
    <property type="entry name" value="Uncharacterised protein YcnI-like PF07987, DUF1775"/>
    <property type="match status" value="1"/>
</dbReference>
<feature type="chain" id="PRO_5041358489" evidence="1">
    <location>
        <begin position="25"/>
        <end position="328"/>
    </location>
</feature>
<gene>
    <name evidence="3" type="ORF">ML536_21225</name>
</gene>
<dbReference type="Pfam" id="PF07987">
    <property type="entry name" value="DUF1775"/>
    <property type="match status" value="1"/>
</dbReference>
<reference evidence="3" key="1">
    <citation type="submission" date="2022-03" db="EMBL/GenBank/DDBJ databases">
        <title>The complete genome sequence of a Methyloterrigena soli.</title>
        <authorList>
            <person name="Zi Z."/>
        </authorList>
    </citation>
    <scope>NUCLEOTIDE SEQUENCE</scope>
    <source>
        <strain evidence="3">M48</strain>
    </source>
</reference>
<dbReference type="PANTHER" id="PTHR36302">
    <property type="entry name" value="BLR7088 PROTEIN"/>
    <property type="match status" value="1"/>
</dbReference>
<dbReference type="InterPro" id="IPR058248">
    <property type="entry name" value="Lxx211020-like"/>
</dbReference>
<feature type="domain" description="YncI copper-binding" evidence="2">
    <location>
        <begin position="25"/>
        <end position="170"/>
    </location>
</feature>
<dbReference type="EMBL" id="JALAZD010000005">
    <property type="protein sequence ID" value="MCI0129365.1"/>
    <property type="molecule type" value="Genomic_DNA"/>
</dbReference>
<dbReference type="CDD" id="cd08545">
    <property type="entry name" value="YcnI_like"/>
    <property type="match status" value="1"/>
</dbReference>
<dbReference type="InterPro" id="IPR038507">
    <property type="entry name" value="YcnI-like_sf"/>
</dbReference>
<evidence type="ECO:0000313" key="3">
    <source>
        <dbReference type="EMBL" id="MCI0129365.1"/>
    </source>
</evidence>
<dbReference type="InterPro" id="IPR021174">
    <property type="entry name" value="UCP037139"/>
</dbReference>
<comment type="caution">
    <text evidence="3">The sequence shown here is derived from an EMBL/GenBank/DDBJ whole genome shotgun (WGS) entry which is preliminary data.</text>
</comment>
<keyword evidence="4" id="KW-1185">Reference proteome</keyword>
<dbReference type="InterPro" id="IPR036182">
    <property type="entry name" value="PCuAC_sf"/>
</dbReference>
<keyword evidence="1" id="KW-0732">Signal</keyword>